<name>A0A182NX83_9DIPT</name>
<dbReference type="EnsemblMetazoa" id="ADIR014473-RA">
    <property type="protein sequence ID" value="ADIR014473-PA"/>
    <property type="gene ID" value="ADIR014473"/>
</dbReference>
<accession>A0A182NX83</accession>
<proteinExistence type="predicted"/>
<dbReference type="AlphaFoldDB" id="A0A182NX83"/>
<protein>
    <submittedName>
        <fullName evidence="1">Uncharacterized protein</fullName>
    </submittedName>
</protein>
<dbReference type="Proteomes" id="UP000075884">
    <property type="component" value="Unassembled WGS sequence"/>
</dbReference>
<reference evidence="1" key="2">
    <citation type="submission" date="2020-05" db="UniProtKB">
        <authorList>
            <consortium name="EnsemblMetazoa"/>
        </authorList>
    </citation>
    <scope>IDENTIFICATION</scope>
    <source>
        <strain evidence="1">WRAIR2</strain>
    </source>
</reference>
<keyword evidence="2" id="KW-1185">Reference proteome</keyword>
<sequence length="82" mass="8907">NELTHTRRRASLSFVKGLLPGASYGPCEPGRENLRKISARCSQCATYFRVYVCVSAAIDTVLDGSGQVNANCSQKIIISTKK</sequence>
<evidence type="ECO:0000313" key="2">
    <source>
        <dbReference type="Proteomes" id="UP000075884"/>
    </source>
</evidence>
<organism evidence="1 2">
    <name type="scientific">Anopheles dirus</name>
    <dbReference type="NCBI Taxonomy" id="7168"/>
    <lineage>
        <taxon>Eukaryota</taxon>
        <taxon>Metazoa</taxon>
        <taxon>Ecdysozoa</taxon>
        <taxon>Arthropoda</taxon>
        <taxon>Hexapoda</taxon>
        <taxon>Insecta</taxon>
        <taxon>Pterygota</taxon>
        <taxon>Neoptera</taxon>
        <taxon>Endopterygota</taxon>
        <taxon>Diptera</taxon>
        <taxon>Nematocera</taxon>
        <taxon>Culicoidea</taxon>
        <taxon>Culicidae</taxon>
        <taxon>Anophelinae</taxon>
        <taxon>Anopheles</taxon>
    </lineage>
</organism>
<evidence type="ECO:0000313" key="1">
    <source>
        <dbReference type="EnsemblMetazoa" id="ADIR014473-PA"/>
    </source>
</evidence>
<reference evidence="2" key="1">
    <citation type="submission" date="2013-03" db="EMBL/GenBank/DDBJ databases">
        <title>The Genome Sequence of Anopheles dirus WRAIR2.</title>
        <authorList>
            <consortium name="The Broad Institute Genomics Platform"/>
            <person name="Neafsey D.E."/>
            <person name="Walton C."/>
            <person name="Walker B."/>
            <person name="Young S.K."/>
            <person name="Zeng Q."/>
            <person name="Gargeya S."/>
            <person name="Fitzgerald M."/>
            <person name="Haas B."/>
            <person name="Abouelleil A."/>
            <person name="Allen A.W."/>
            <person name="Alvarado L."/>
            <person name="Arachchi H.M."/>
            <person name="Berlin A.M."/>
            <person name="Chapman S.B."/>
            <person name="Gainer-Dewar J."/>
            <person name="Goldberg J."/>
            <person name="Griggs A."/>
            <person name="Gujja S."/>
            <person name="Hansen M."/>
            <person name="Howarth C."/>
            <person name="Imamovic A."/>
            <person name="Ireland A."/>
            <person name="Larimer J."/>
            <person name="McCowan C."/>
            <person name="Murphy C."/>
            <person name="Pearson M."/>
            <person name="Poon T.W."/>
            <person name="Priest M."/>
            <person name="Roberts A."/>
            <person name="Saif S."/>
            <person name="Shea T."/>
            <person name="Sisk P."/>
            <person name="Sykes S."/>
            <person name="Wortman J."/>
            <person name="Nusbaum C."/>
            <person name="Birren B."/>
        </authorList>
    </citation>
    <scope>NUCLEOTIDE SEQUENCE [LARGE SCALE GENOMIC DNA]</scope>
    <source>
        <strain evidence="2">WRAIR2</strain>
    </source>
</reference>
<dbReference type="VEuPathDB" id="VectorBase:ADIR014473"/>